<evidence type="ECO:0000256" key="3">
    <source>
        <dbReference type="ARBA" id="ARBA00022475"/>
    </source>
</evidence>
<dbReference type="Pfam" id="PF00528">
    <property type="entry name" value="BPD_transp_1"/>
    <property type="match status" value="1"/>
</dbReference>
<dbReference type="PATRIC" id="fig|889306.3.peg.1323"/>
<dbReference type="InterPro" id="IPR050901">
    <property type="entry name" value="BP-dep_ABC_trans_perm"/>
</dbReference>
<dbReference type="PANTHER" id="PTHR32243">
    <property type="entry name" value="MALTOSE TRANSPORT SYSTEM PERMEASE-RELATED"/>
    <property type="match status" value="1"/>
</dbReference>
<comment type="subcellular location">
    <subcellularLocation>
        <location evidence="1 7">Cell membrane</location>
        <topology evidence="1 7">Multi-pass membrane protein</topology>
    </subcellularLocation>
</comment>
<feature type="transmembrane region" description="Helical" evidence="7">
    <location>
        <begin position="106"/>
        <end position="125"/>
    </location>
</feature>
<dbReference type="AlphaFoldDB" id="A0A0C2VZP3"/>
<reference evidence="9 10" key="1">
    <citation type="submission" date="2015-01" db="EMBL/GenBank/DDBJ databases">
        <title>Genome sequencing of Jeotgalibacillus soli.</title>
        <authorList>
            <person name="Goh K.M."/>
            <person name="Chan K.-G."/>
            <person name="Yaakop A.S."/>
            <person name="Ee R."/>
            <person name="Gan H.M."/>
            <person name="Chan C.S."/>
        </authorList>
    </citation>
    <scope>NUCLEOTIDE SEQUENCE [LARGE SCALE GENOMIC DNA]</scope>
    <source>
        <strain evidence="9 10">P9</strain>
    </source>
</reference>
<gene>
    <name evidence="9" type="ORF">KP78_13140</name>
</gene>
<evidence type="ECO:0000313" key="10">
    <source>
        <dbReference type="Proteomes" id="UP000031938"/>
    </source>
</evidence>
<comment type="caution">
    <text evidence="9">The sequence shown here is derived from an EMBL/GenBank/DDBJ whole genome shotgun (WGS) entry which is preliminary data.</text>
</comment>
<comment type="similarity">
    <text evidence="7">Belongs to the binding-protein-dependent transport system permease family.</text>
</comment>
<dbReference type="Proteomes" id="UP000031938">
    <property type="component" value="Unassembled WGS sequence"/>
</dbReference>
<dbReference type="CDD" id="cd06261">
    <property type="entry name" value="TM_PBP2"/>
    <property type="match status" value="1"/>
</dbReference>
<dbReference type="STRING" id="889306.KP78_13140"/>
<evidence type="ECO:0000313" key="9">
    <source>
        <dbReference type="EMBL" id="KIL49846.1"/>
    </source>
</evidence>
<dbReference type="OrthoDB" id="9784933at2"/>
<dbReference type="Gene3D" id="1.10.3720.10">
    <property type="entry name" value="MetI-like"/>
    <property type="match status" value="1"/>
</dbReference>
<dbReference type="SUPFAM" id="SSF161098">
    <property type="entry name" value="MetI-like"/>
    <property type="match status" value="1"/>
</dbReference>
<evidence type="ECO:0000256" key="2">
    <source>
        <dbReference type="ARBA" id="ARBA00022448"/>
    </source>
</evidence>
<keyword evidence="4 7" id="KW-0812">Transmembrane</keyword>
<feature type="transmembrane region" description="Helical" evidence="7">
    <location>
        <begin position="12"/>
        <end position="30"/>
    </location>
</feature>
<dbReference type="GO" id="GO:0005886">
    <property type="term" value="C:plasma membrane"/>
    <property type="evidence" value="ECO:0007669"/>
    <property type="project" value="UniProtKB-SubCell"/>
</dbReference>
<evidence type="ECO:0000259" key="8">
    <source>
        <dbReference type="PROSITE" id="PS50928"/>
    </source>
</evidence>
<organism evidence="9 10">
    <name type="scientific">Jeotgalibacillus soli</name>
    <dbReference type="NCBI Taxonomy" id="889306"/>
    <lineage>
        <taxon>Bacteria</taxon>
        <taxon>Bacillati</taxon>
        <taxon>Bacillota</taxon>
        <taxon>Bacilli</taxon>
        <taxon>Bacillales</taxon>
        <taxon>Caryophanaceae</taxon>
        <taxon>Jeotgalibacillus</taxon>
    </lineage>
</organism>
<dbReference type="RefSeq" id="WP_041087108.1">
    <property type="nucleotide sequence ID" value="NZ_JXRP01000009.1"/>
</dbReference>
<feature type="transmembrane region" description="Helical" evidence="7">
    <location>
        <begin position="193"/>
        <end position="215"/>
    </location>
</feature>
<dbReference type="PANTHER" id="PTHR32243:SF24">
    <property type="entry name" value="DIACETYLCHITOBIOSE UPTAKE SYSTEM PERMEASE PROTEIN NGCG"/>
    <property type="match status" value="1"/>
</dbReference>
<evidence type="ECO:0000256" key="7">
    <source>
        <dbReference type="RuleBase" id="RU363032"/>
    </source>
</evidence>
<keyword evidence="3" id="KW-1003">Cell membrane</keyword>
<dbReference type="InterPro" id="IPR035906">
    <property type="entry name" value="MetI-like_sf"/>
</dbReference>
<feature type="transmembrane region" description="Helical" evidence="7">
    <location>
        <begin position="241"/>
        <end position="261"/>
    </location>
</feature>
<proteinExistence type="inferred from homology"/>
<keyword evidence="10" id="KW-1185">Reference proteome</keyword>
<feature type="domain" description="ABC transmembrane type-1" evidence="8">
    <location>
        <begin position="68"/>
        <end position="261"/>
    </location>
</feature>
<evidence type="ECO:0000256" key="5">
    <source>
        <dbReference type="ARBA" id="ARBA00022989"/>
    </source>
</evidence>
<keyword evidence="5 7" id="KW-1133">Transmembrane helix</keyword>
<accession>A0A0C2VZP3</accession>
<sequence length="276" mass="30667">MNRATRNLGSHLLLILCSLLILLPVLWVFINSLKPSAAILLEPFSLPTVPALDNYVRAWTDGGLGIGFLNSIFVTVITVFFIVIISAMAAYALSRKRFRFRIAIQNTFLTGLMLPTFLAMAPLFLLMNDLGLVNSHLGLIAVYVAYSLPFTIFMLIAFFNQIPHTLEEAATIDGCGPIKAFWKIMLPLAKPGLISAAIFNFVGIWNEYILALILLSDDPLKTLPVKLANIMMRQQYHTDWGALYAGIVLSFIPVVIFYLIFQRRLIEGSTAGAVKE</sequence>
<evidence type="ECO:0000256" key="6">
    <source>
        <dbReference type="ARBA" id="ARBA00023136"/>
    </source>
</evidence>
<dbReference type="GO" id="GO:0055085">
    <property type="term" value="P:transmembrane transport"/>
    <property type="evidence" value="ECO:0007669"/>
    <property type="project" value="InterPro"/>
</dbReference>
<keyword evidence="2 7" id="KW-0813">Transport</keyword>
<keyword evidence="6 7" id="KW-0472">Membrane</keyword>
<evidence type="ECO:0000256" key="4">
    <source>
        <dbReference type="ARBA" id="ARBA00022692"/>
    </source>
</evidence>
<name>A0A0C2VZP3_9BACL</name>
<feature type="transmembrane region" description="Helical" evidence="7">
    <location>
        <begin position="137"/>
        <end position="159"/>
    </location>
</feature>
<evidence type="ECO:0000256" key="1">
    <source>
        <dbReference type="ARBA" id="ARBA00004651"/>
    </source>
</evidence>
<dbReference type="PROSITE" id="PS50928">
    <property type="entry name" value="ABC_TM1"/>
    <property type="match status" value="1"/>
</dbReference>
<dbReference type="InterPro" id="IPR000515">
    <property type="entry name" value="MetI-like"/>
</dbReference>
<dbReference type="EMBL" id="JXRP01000009">
    <property type="protein sequence ID" value="KIL49846.1"/>
    <property type="molecule type" value="Genomic_DNA"/>
</dbReference>
<feature type="transmembrane region" description="Helical" evidence="7">
    <location>
        <begin position="72"/>
        <end position="94"/>
    </location>
</feature>
<protein>
    <recommendedName>
        <fullName evidence="8">ABC transmembrane type-1 domain-containing protein</fullName>
    </recommendedName>
</protein>